<dbReference type="AlphaFoldDB" id="A0AAE1Z2X6"/>
<keyword evidence="2" id="KW-1185">Reference proteome</keyword>
<dbReference type="EMBL" id="JACGWO010000001">
    <property type="protein sequence ID" value="KAK4440814.1"/>
    <property type="molecule type" value="Genomic_DNA"/>
</dbReference>
<evidence type="ECO:0008006" key="3">
    <source>
        <dbReference type="Google" id="ProtNLM"/>
    </source>
</evidence>
<accession>A0AAE1Z2X6</accession>
<organism evidence="1 2">
    <name type="scientific">Sesamum alatum</name>
    <dbReference type="NCBI Taxonomy" id="300844"/>
    <lineage>
        <taxon>Eukaryota</taxon>
        <taxon>Viridiplantae</taxon>
        <taxon>Streptophyta</taxon>
        <taxon>Embryophyta</taxon>
        <taxon>Tracheophyta</taxon>
        <taxon>Spermatophyta</taxon>
        <taxon>Magnoliopsida</taxon>
        <taxon>eudicotyledons</taxon>
        <taxon>Gunneridae</taxon>
        <taxon>Pentapetalae</taxon>
        <taxon>asterids</taxon>
        <taxon>lamiids</taxon>
        <taxon>Lamiales</taxon>
        <taxon>Pedaliaceae</taxon>
        <taxon>Sesamum</taxon>
    </lineage>
</organism>
<sequence length="152" mass="17332">MSALIMLDNTLTHFLLKLPDDFTCCQRIKVALRFAELLSFVHVQNRGERPFLIRNISAAHIMVDEDWNPKLYDFGQITGGIFPDKTKYSNQCFTGFWGASEPRDRAFEKYRCYRARVGGENFKFSLVHKSFEADPSFCASDAPISLASHGIV</sequence>
<dbReference type="SUPFAM" id="SSF56112">
    <property type="entry name" value="Protein kinase-like (PK-like)"/>
    <property type="match status" value="1"/>
</dbReference>
<name>A0AAE1Z2X6_9LAMI</name>
<comment type="caution">
    <text evidence="1">The sequence shown here is derived from an EMBL/GenBank/DDBJ whole genome shotgun (WGS) entry which is preliminary data.</text>
</comment>
<evidence type="ECO:0000313" key="1">
    <source>
        <dbReference type="EMBL" id="KAK4440814.1"/>
    </source>
</evidence>
<protein>
    <recommendedName>
        <fullName evidence="3">Protein kinase domain-containing protein</fullName>
    </recommendedName>
</protein>
<dbReference type="Proteomes" id="UP001293254">
    <property type="component" value="Unassembled WGS sequence"/>
</dbReference>
<dbReference type="InterPro" id="IPR011009">
    <property type="entry name" value="Kinase-like_dom_sf"/>
</dbReference>
<gene>
    <name evidence="1" type="ORF">Salat_0416300</name>
</gene>
<proteinExistence type="predicted"/>
<dbReference type="PANTHER" id="PTHR45621">
    <property type="entry name" value="OS01G0588500 PROTEIN-RELATED"/>
    <property type="match status" value="1"/>
</dbReference>
<dbReference type="InterPro" id="IPR050823">
    <property type="entry name" value="Plant_Ser_Thr_Prot_Kinase"/>
</dbReference>
<dbReference type="Gene3D" id="1.10.510.10">
    <property type="entry name" value="Transferase(Phosphotransferase) domain 1"/>
    <property type="match status" value="1"/>
</dbReference>
<reference evidence="1" key="1">
    <citation type="submission" date="2020-06" db="EMBL/GenBank/DDBJ databases">
        <authorList>
            <person name="Li T."/>
            <person name="Hu X."/>
            <person name="Zhang T."/>
            <person name="Song X."/>
            <person name="Zhang H."/>
            <person name="Dai N."/>
            <person name="Sheng W."/>
            <person name="Hou X."/>
            <person name="Wei L."/>
        </authorList>
    </citation>
    <scope>NUCLEOTIDE SEQUENCE</scope>
    <source>
        <strain evidence="1">3651</strain>
        <tissue evidence="1">Leaf</tissue>
    </source>
</reference>
<evidence type="ECO:0000313" key="2">
    <source>
        <dbReference type="Proteomes" id="UP001293254"/>
    </source>
</evidence>
<reference evidence="1" key="2">
    <citation type="journal article" date="2024" name="Plant">
        <title>Genomic evolution and insights into agronomic trait innovations of Sesamum species.</title>
        <authorList>
            <person name="Miao H."/>
            <person name="Wang L."/>
            <person name="Qu L."/>
            <person name="Liu H."/>
            <person name="Sun Y."/>
            <person name="Le M."/>
            <person name="Wang Q."/>
            <person name="Wei S."/>
            <person name="Zheng Y."/>
            <person name="Lin W."/>
            <person name="Duan Y."/>
            <person name="Cao H."/>
            <person name="Xiong S."/>
            <person name="Wang X."/>
            <person name="Wei L."/>
            <person name="Li C."/>
            <person name="Ma Q."/>
            <person name="Ju M."/>
            <person name="Zhao R."/>
            <person name="Li G."/>
            <person name="Mu C."/>
            <person name="Tian Q."/>
            <person name="Mei H."/>
            <person name="Zhang T."/>
            <person name="Gao T."/>
            <person name="Zhang H."/>
        </authorList>
    </citation>
    <scope>NUCLEOTIDE SEQUENCE</scope>
    <source>
        <strain evidence="1">3651</strain>
    </source>
</reference>